<dbReference type="EMBL" id="JNAD02000009">
    <property type="protein sequence ID" value="RKM94083.1"/>
    <property type="molecule type" value="Genomic_DNA"/>
</dbReference>
<dbReference type="Pfam" id="PF19877">
    <property type="entry name" value="DUF6350"/>
    <property type="match status" value="1"/>
</dbReference>
<dbReference type="OrthoDB" id="3742900at2"/>
<comment type="caution">
    <text evidence="1">The sequence shown here is derived from an EMBL/GenBank/DDBJ whole genome shotgun (WGS) entry which is preliminary data.</text>
</comment>
<dbReference type="RefSeq" id="WP_050364458.1">
    <property type="nucleotide sequence ID" value="NZ_CP134822.1"/>
</dbReference>
<accession>A0A3R7J1T8</accession>
<proteinExistence type="predicted"/>
<gene>
    <name evidence="1" type="ORF">SFRA_020045</name>
</gene>
<reference evidence="1 2" key="1">
    <citation type="journal article" date="2014" name="Genome Announc.">
        <title>Draft Genome Sequence of Streptomyces fradiae ATCC 19609, a Strain Highly Sensitive to Antibiotics.</title>
        <authorList>
            <person name="Bekker O.B."/>
            <person name="Klimina K.M."/>
            <person name="Vatlin A.A."/>
            <person name="Zakharevich N.V."/>
            <person name="Kasianov A.S."/>
            <person name="Danilenko V.N."/>
        </authorList>
    </citation>
    <scope>NUCLEOTIDE SEQUENCE [LARGE SCALE GENOMIC DNA]</scope>
    <source>
        <strain evidence="1 2">ATCC 19609</strain>
    </source>
</reference>
<sequence>MSRPIADPGLRPLAARDHSAAPPAPAGVRLHTAGAGVAGGAVAAGVGIGVPAVVVLAHWIVSADAGTGPEGALRTAAALWLLGHGVEVLRATGTDGGTAPVGLPPLLIGLLPVWLLFRSARRATEEAEAEAAESAALAEAAPAACVARVESANPRGAAAGGFAAGEGLPEDAGPPPAYGVFGTLGWLCAGYLLVGLAAALYADEGPLRTVPAEVLPRLVAASAAAVLCGTWASGGLAERRLPAGVRAALGRLPRALRTPFRYREAGAASRAAAVGVGVLLGGGALLTAVSLAVHGAEARDALLALDGTVPGRAAVLLLCLALAPNAAVWAAAYGLGPGFTAGAGSTVTALAATGYPELPRFPLLAALPAEGPGSPLTWAAGAIPVAAGLALGRRAALAAYRARAERRPVPTWWQTQWTALRGAVVCGLAMTLIAAVSGGTLGTGALARLGPDAWSTGVAAAAWTGALGLPTALVLHGWWLRKSRWRGAGPDVVTAAA</sequence>
<protein>
    <submittedName>
        <fullName evidence="1">Uncharacterized protein</fullName>
    </submittedName>
</protein>
<keyword evidence="2" id="KW-1185">Reference proteome</keyword>
<dbReference type="AlphaFoldDB" id="A0A3R7J1T8"/>
<name>A0A3R7J1T8_9ACTN</name>
<organism evidence="1 2">
    <name type="scientific">Streptomyces xinghaiensis</name>
    <dbReference type="NCBI Taxonomy" id="1038928"/>
    <lineage>
        <taxon>Bacteria</taxon>
        <taxon>Bacillati</taxon>
        <taxon>Actinomycetota</taxon>
        <taxon>Actinomycetes</taxon>
        <taxon>Kitasatosporales</taxon>
        <taxon>Streptomycetaceae</taxon>
        <taxon>Streptomyces</taxon>
    </lineage>
</organism>
<dbReference type="InterPro" id="IPR045931">
    <property type="entry name" value="DUF6350"/>
</dbReference>
<evidence type="ECO:0000313" key="2">
    <source>
        <dbReference type="Proteomes" id="UP000028058"/>
    </source>
</evidence>
<evidence type="ECO:0000313" key="1">
    <source>
        <dbReference type="EMBL" id="RKM94083.1"/>
    </source>
</evidence>
<dbReference type="Proteomes" id="UP000028058">
    <property type="component" value="Unassembled WGS sequence"/>
</dbReference>